<feature type="transmembrane region" description="Helical" evidence="6">
    <location>
        <begin position="383"/>
        <end position="407"/>
    </location>
</feature>
<dbReference type="RefSeq" id="WP_152578606.1">
    <property type="nucleotide sequence ID" value="NZ_JAATJI010000001.1"/>
</dbReference>
<evidence type="ECO:0000256" key="3">
    <source>
        <dbReference type="ARBA" id="ARBA00022692"/>
    </source>
</evidence>
<dbReference type="Pfam" id="PF03209">
    <property type="entry name" value="PUCC"/>
    <property type="match status" value="1"/>
</dbReference>
<keyword evidence="8" id="KW-1185">Reference proteome</keyword>
<feature type="transmembrane region" description="Helical" evidence="6">
    <location>
        <begin position="173"/>
        <end position="192"/>
    </location>
</feature>
<comment type="similarity">
    <text evidence="2">Belongs to the PucC family.</text>
</comment>
<feature type="transmembrane region" description="Helical" evidence="6">
    <location>
        <begin position="101"/>
        <end position="125"/>
    </location>
</feature>
<comment type="caution">
    <text evidence="7">The sequence shown here is derived from an EMBL/GenBank/DDBJ whole genome shotgun (WGS) entry which is preliminary data.</text>
</comment>
<dbReference type="GO" id="GO:0016020">
    <property type="term" value="C:membrane"/>
    <property type="evidence" value="ECO:0007669"/>
    <property type="project" value="UniProtKB-SubCell"/>
</dbReference>
<feature type="transmembrane region" description="Helical" evidence="6">
    <location>
        <begin position="260"/>
        <end position="278"/>
    </location>
</feature>
<evidence type="ECO:0000256" key="4">
    <source>
        <dbReference type="ARBA" id="ARBA00022989"/>
    </source>
</evidence>
<evidence type="ECO:0000256" key="5">
    <source>
        <dbReference type="ARBA" id="ARBA00023136"/>
    </source>
</evidence>
<dbReference type="Proteomes" id="UP000481327">
    <property type="component" value="Unassembled WGS sequence"/>
</dbReference>
<accession>A0A7C9GQ97</accession>
<dbReference type="CDD" id="cd06176">
    <property type="entry name" value="MFS_BCD_PucC-like"/>
    <property type="match status" value="1"/>
</dbReference>
<feature type="transmembrane region" description="Helical" evidence="6">
    <location>
        <begin position="324"/>
        <end position="343"/>
    </location>
</feature>
<dbReference type="InterPro" id="IPR026036">
    <property type="entry name" value="PucC"/>
</dbReference>
<dbReference type="Gene3D" id="1.20.1250.20">
    <property type="entry name" value="MFS general substrate transporter like domains"/>
    <property type="match status" value="1"/>
</dbReference>
<name>A0A7C9GQ97_9SPHN</name>
<comment type="subcellular location">
    <subcellularLocation>
        <location evidence="1">Membrane</location>
        <topology evidence="1">Multi-pass membrane protein</topology>
    </subcellularLocation>
</comment>
<dbReference type="SUPFAM" id="SSF103473">
    <property type="entry name" value="MFS general substrate transporter"/>
    <property type="match status" value="1"/>
</dbReference>
<reference evidence="7 8" key="1">
    <citation type="submission" date="2019-09" db="EMBL/GenBank/DDBJ databases">
        <title>Polymorphobacter sp. isolated from a lake in China.</title>
        <authorList>
            <person name="Liu Z."/>
        </authorList>
    </citation>
    <scope>NUCLEOTIDE SEQUENCE [LARGE SCALE GENOMIC DNA]</scope>
    <source>
        <strain evidence="7 8">D40P</strain>
    </source>
</reference>
<evidence type="ECO:0000256" key="1">
    <source>
        <dbReference type="ARBA" id="ARBA00004141"/>
    </source>
</evidence>
<gene>
    <name evidence="7" type="ORF">F3168_12805</name>
</gene>
<protein>
    <submittedName>
        <fullName evidence="7">MFS transporter</fullName>
    </submittedName>
</protein>
<keyword evidence="5 6" id="KW-0472">Membrane</keyword>
<evidence type="ECO:0000256" key="2">
    <source>
        <dbReference type="ARBA" id="ARBA00008412"/>
    </source>
</evidence>
<dbReference type="PANTHER" id="PTHR23538">
    <property type="entry name" value="44.5 KD BACTERIOCHLOROPHYLL SYNTHASE SUBUNIT"/>
    <property type="match status" value="1"/>
</dbReference>
<dbReference type="AlphaFoldDB" id="A0A7C9GQ97"/>
<evidence type="ECO:0000313" key="7">
    <source>
        <dbReference type="EMBL" id="MQT18135.1"/>
    </source>
</evidence>
<feature type="transmembrane region" description="Helical" evidence="6">
    <location>
        <begin position="31"/>
        <end position="50"/>
    </location>
</feature>
<keyword evidence="3 6" id="KW-0812">Transmembrane</keyword>
<organism evidence="7 8">
    <name type="scientific">Sandarakinorhabdus fusca</name>
    <dbReference type="NCBI Taxonomy" id="1439888"/>
    <lineage>
        <taxon>Bacteria</taxon>
        <taxon>Pseudomonadati</taxon>
        <taxon>Pseudomonadota</taxon>
        <taxon>Alphaproteobacteria</taxon>
        <taxon>Sphingomonadales</taxon>
        <taxon>Sphingosinicellaceae</taxon>
        <taxon>Sandarakinorhabdus</taxon>
    </lineage>
</organism>
<dbReference type="PANTHER" id="PTHR23538:SF1">
    <property type="entry name" value="44.5 KD BACTERIOCHLOROPHYLL SYNTHASE SUBUNIT"/>
    <property type="match status" value="1"/>
</dbReference>
<feature type="transmembrane region" description="Helical" evidence="6">
    <location>
        <begin position="62"/>
        <end position="80"/>
    </location>
</feature>
<evidence type="ECO:0000313" key="8">
    <source>
        <dbReference type="Proteomes" id="UP000481327"/>
    </source>
</evidence>
<proteinExistence type="inferred from homology"/>
<feature type="transmembrane region" description="Helical" evidence="6">
    <location>
        <begin position="204"/>
        <end position="224"/>
    </location>
</feature>
<sequence>MSRTTGLVKKIGTRFLPFADAATKELPLSQLLRLSLFQVSVGLAMVLLNATLNRVMIVELKISATLVSVLVALPLLFAPMRALIGHKSDTHRSILGWKRVPYIWAGTMMQFAGLAIMPFALLVMTGGGQSGPLAGEIFGALAFLMVGAGVAVTQTAGLALANDLAPADARPRVVSLLYTMLLVGMLISSVVLGRILTDFTETQLVGVIQGTAVVTLVLNVIALWKQEVRQVGGTTTTAEEDKAFAVRWSDFTAAPRTRRLLTAVALGAAGFGMQDILLEPYGGQVLGLSVGRTTGLTALSSMGTLIGLSMAAQALAQGRDAARLAACGALVGIVAFALVVFSAPTHSVALLSLGTTGIGLGNGLFAVCTLTAAMALGEEGGSGLALGVWGAVQASAAGLGILLSGIIRDGVGAMAMAGKLGPGLVDPATGYSIVWHIEIFLLFGSLIALGPLARRAVDAQSRARFGLTEFPT</sequence>
<keyword evidence="4 6" id="KW-1133">Transmembrane helix</keyword>
<feature type="transmembrane region" description="Helical" evidence="6">
    <location>
        <begin position="290"/>
        <end position="312"/>
    </location>
</feature>
<dbReference type="PIRSF" id="PIRSF016565">
    <property type="entry name" value="PucC"/>
    <property type="match status" value="1"/>
</dbReference>
<dbReference type="InterPro" id="IPR036259">
    <property type="entry name" value="MFS_trans_sf"/>
</dbReference>
<dbReference type="InterPro" id="IPR004896">
    <property type="entry name" value="PucC-rel"/>
</dbReference>
<evidence type="ECO:0000256" key="6">
    <source>
        <dbReference type="SAM" id="Phobius"/>
    </source>
</evidence>
<feature type="transmembrane region" description="Helical" evidence="6">
    <location>
        <begin position="349"/>
        <end position="376"/>
    </location>
</feature>
<dbReference type="EMBL" id="WIOL01000005">
    <property type="protein sequence ID" value="MQT18135.1"/>
    <property type="molecule type" value="Genomic_DNA"/>
</dbReference>
<dbReference type="OrthoDB" id="8558818at2"/>
<feature type="transmembrane region" description="Helical" evidence="6">
    <location>
        <begin position="433"/>
        <end position="453"/>
    </location>
</feature>
<feature type="transmembrane region" description="Helical" evidence="6">
    <location>
        <begin position="137"/>
        <end position="161"/>
    </location>
</feature>